<protein>
    <submittedName>
        <fullName evidence="4">Nucleoside hydrolase</fullName>
    </submittedName>
</protein>
<reference evidence="4 5" key="1">
    <citation type="submission" date="2017-09" db="EMBL/GenBank/DDBJ databases">
        <title>Sphingomonas panjinensis sp.nov., isolated from oil-contaminated soil.</title>
        <authorList>
            <person name="Wang L."/>
            <person name="Chen L."/>
        </authorList>
    </citation>
    <scope>NUCLEOTIDE SEQUENCE [LARGE SCALE GENOMIC DNA]</scope>
    <source>
        <strain evidence="4 5">FW-11</strain>
    </source>
</reference>
<dbReference type="GO" id="GO:0008477">
    <property type="term" value="F:purine nucleosidase activity"/>
    <property type="evidence" value="ECO:0007669"/>
    <property type="project" value="TreeGrafter"/>
</dbReference>
<dbReference type="SUPFAM" id="SSF53590">
    <property type="entry name" value="Nucleoside hydrolase"/>
    <property type="match status" value="1"/>
</dbReference>
<dbReference type="InterPro" id="IPR023186">
    <property type="entry name" value="IUNH"/>
</dbReference>
<evidence type="ECO:0000256" key="1">
    <source>
        <dbReference type="ARBA" id="ARBA00022801"/>
    </source>
</evidence>
<dbReference type="InterPro" id="IPR036452">
    <property type="entry name" value="Ribo_hydro-like"/>
</dbReference>
<dbReference type="Gene3D" id="3.90.245.10">
    <property type="entry name" value="Ribonucleoside hydrolase-like"/>
    <property type="match status" value="1"/>
</dbReference>
<evidence type="ECO:0000256" key="2">
    <source>
        <dbReference type="ARBA" id="ARBA00023295"/>
    </source>
</evidence>
<keyword evidence="5" id="KW-1185">Reference proteome</keyword>
<evidence type="ECO:0000259" key="3">
    <source>
        <dbReference type="Pfam" id="PF01156"/>
    </source>
</evidence>
<keyword evidence="1 4" id="KW-0378">Hydrolase</keyword>
<dbReference type="GO" id="GO:0005829">
    <property type="term" value="C:cytosol"/>
    <property type="evidence" value="ECO:0007669"/>
    <property type="project" value="TreeGrafter"/>
</dbReference>
<dbReference type="OrthoDB" id="9797882at2"/>
<feature type="domain" description="Inosine/uridine-preferring nucleoside hydrolase" evidence="3">
    <location>
        <begin position="39"/>
        <end position="367"/>
    </location>
</feature>
<dbReference type="InterPro" id="IPR001910">
    <property type="entry name" value="Inosine/uridine_hydrolase_dom"/>
</dbReference>
<gene>
    <name evidence="4" type="ORF">CLG96_00520</name>
</gene>
<keyword evidence="2" id="KW-0326">Glycosidase</keyword>
<dbReference type="PANTHER" id="PTHR12304:SF4">
    <property type="entry name" value="URIDINE NUCLEOSIDASE"/>
    <property type="match status" value="1"/>
</dbReference>
<dbReference type="PANTHER" id="PTHR12304">
    <property type="entry name" value="INOSINE-URIDINE PREFERRING NUCLEOSIDE HYDROLASE"/>
    <property type="match status" value="1"/>
</dbReference>
<sequence>MRAWRNALRTSGRALLGGLFFGLFLIGGPAEAAEPKRKVILDDDIGGLMGSPVPLLQAPDVELLGITITSGSTWRDVSVAHALRVVEIAGRTDIPVVPGAIFPLVNSEELTRRWEGVYGKLVYKGAWMNEEWPEGTIQSQPQYHAYNVVPSLKEGNPTTKPSPEIAANFLIRKVREFPGQITIIATGPMTNIALAQSLDPTFAENVKELVYMGGSLNPHQKLPSLSAEQFAREYVNSPRREFNIRWDPEAAKIMAHAPWRKVTMVPVDPSTGTELTRAFLDSLGKVDTPLAKMIVKTAEAGFPMWDEIAAAVWLDPSIISKSVDLYVDFETSFTSSYGDTLSWTADYRPGLGERPQNVVQEVDRAKLEALLHKLYAAPLRH</sequence>
<dbReference type="Proteomes" id="UP000244162">
    <property type="component" value="Unassembled WGS sequence"/>
</dbReference>
<organism evidence="4 5">
    <name type="scientific">Sphingomonas oleivorans</name>
    <dbReference type="NCBI Taxonomy" id="1735121"/>
    <lineage>
        <taxon>Bacteria</taxon>
        <taxon>Pseudomonadati</taxon>
        <taxon>Pseudomonadota</taxon>
        <taxon>Alphaproteobacteria</taxon>
        <taxon>Sphingomonadales</taxon>
        <taxon>Sphingomonadaceae</taxon>
        <taxon>Sphingomonas</taxon>
    </lineage>
</organism>
<evidence type="ECO:0000313" key="4">
    <source>
        <dbReference type="EMBL" id="PTQ13511.1"/>
    </source>
</evidence>
<dbReference type="EMBL" id="NWBU01000004">
    <property type="protein sequence ID" value="PTQ13511.1"/>
    <property type="molecule type" value="Genomic_DNA"/>
</dbReference>
<evidence type="ECO:0000313" key="5">
    <source>
        <dbReference type="Proteomes" id="UP000244162"/>
    </source>
</evidence>
<name>A0A2T5G327_9SPHN</name>
<dbReference type="AlphaFoldDB" id="A0A2T5G327"/>
<proteinExistence type="predicted"/>
<dbReference type="GO" id="GO:0006152">
    <property type="term" value="P:purine nucleoside catabolic process"/>
    <property type="evidence" value="ECO:0007669"/>
    <property type="project" value="TreeGrafter"/>
</dbReference>
<accession>A0A2T5G327</accession>
<dbReference type="Pfam" id="PF01156">
    <property type="entry name" value="IU_nuc_hydro"/>
    <property type="match status" value="1"/>
</dbReference>
<comment type="caution">
    <text evidence="4">The sequence shown here is derived from an EMBL/GenBank/DDBJ whole genome shotgun (WGS) entry which is preliminary data.</text>
</comment>